<evidence type="ECO:0000313" key="2">
    <source>
        <dbReference type="Proteomes" id="UP000465609"/>
    </source>
</evidence>
<dbReference type="Pfam" id="PF10824">
    <property type="entry name" value="T7SS_ESX_EspC"/>
    <property type="match status" value="1"/>
</dbReference>
<accession>A0ABM7IMA9</accession>
<dbReference type="EMBL" id="AP022577">
    <property type="protein sequence ID" value="BBX87939.1"/>
    <property type="molecule type" value="Genomic_DNA"/>
</dbReference>
<protein>
    <recommendedName>
        <fullName evidence="3">PE family protein</fullName>
    </recommendedName>
</protein>
<reference evidence="1 2" key="1">
    <citation type="journal article" date="2019" name="Emerg. Microbes Infect.">
        <title>Comprehensive subspecies identification of 175 nontuberculous mycobacteria species based on 7547 genomic profiles.</title>
        <authorList>
            <person name="Matsumoto Y."/>
            <person name="Kinjo T."/>
            <person name="Motooka D."/>
            <person name="Nabeya D."/>
            <person name="Jung N."/>
            <person name="Uechi K."/>
            <person name="Horii T."/>
            <person name="Iida T."/>
            <person name="Fujita J."/>
            <person name="Nakamura S."/>
        </authorList>
    </citation>
    <scope>NUCLEOTIDE SEQUENCE [LARGE SCALE GENOMIC DNA]</scope>
    <source>
        <strain evidence="1 2">JCM 15296</strain>
    </source>
</reference>
<dbReference type="Proteomes" id="UP000465609">
    <property type="component" value="Chromosome"/>
</dbReference>
<dbReference type="InterPro" id="IPR022536">
    <property type="entry name" value="EspC"/>
</dbReference>
<organism evidence="1 2">
    <name type="scientific">Mycolicibacterium aubagnense</name>
    <dbReference type="NCBI Taxonomy" id="319707"/>
    <lineage>
        <taxon>Bacteria</taxon>
        <taxon>Bacillati</taxon>
        <taxon>Actinomycetota</taxon>
        <taxon>Actinomycetes</taxon>
        <taxon>Mycobacteriales</taxon>
        <taxon>Mycobacteriaceae</taxon>
        <taxon>Mycolicibacterium</taxon>
    </lineage>
</organism>
<keyword evidence="2" id="KW-1185">Reference proteome</keyword>
<evidence type="ECO:0008006" key="3">
    <source>
        <dbReference type="Google" id="ProtNLM"/>
    </source>
</evidence>
<proteinExistence type="predicted"/>
<name>A0ABM7IMA9_9MYCO</name>
<gene>
    <name evidence="1" type="ORF">MAUB_58120</name>
</gene>
<evidence type="ECO:0000313" key="1">
    <source>
        <dbReference type="EMBL" id="BBX87939.1"/>
    </source>
</evidence>
<dbReference type="RefSeq" id="WP_138230368.1">
    <property type="nucleotide sequence ID" value="NZ_AP022577.1"/>
</dbReference>
<sequence length="95" mass="9381">MSDVVRVDAEGLASHAAVCDSVADALSGRVAPTATGHITQASTSAVTTGHGIIDAVTGHLAARATSFGYKLRVASGVYVDTDEAGAGTIAAIVEV</sequence>